<dbReference type="WBParaSite" id="ALUE_0000743101-mRNA-1">
    <property type="protein sequence ID" value="ALUE_0000743101-mRNA-1"/>
    <property type="gene ID" value="ALUE_0000743101"/>
</dbReference>
<proteinExistence type="predicted"/>
<name>A0A9J2PCJ9_ASCLU</name>
<evidence type="ECO:0000313" key="1">
    <source>
        <dbReference type="Proteomes" id="UP000036681"/>
    </source>
</evidence>
<sequence length="185" mass="21059">MMARGSVRRWSLLASNQVRVSTYRRTTTAHGSASIALHFHSKMKPLKFNGYSLLHQRKRNCLVKRRPIKIIDVGWNEGKKLQEKMIFNLRIKKQTELNATNKALTGNQLLADIARGIAYLRYQLVKMNESLQIKQQLPSNDRNRSQEESTKYIASDYFAVHAGGGLGNILFEFISVIGIARSVGR</sequence>
<organism evidence="1 2">
    <name type="scientific">Ascaris lumbricoides</name>
    <name type="common">Giant roundworm</name>
    <dbReference type="NCBI Taxonomy" id="6252"/>
    <lineage>
        <taxon>Eukaryota</taxon>
        <taxon>Metazoa</taxon>
        <taxon>Ecdysozoa</taxon>
        <taxon>Nematoda</taxon>
        <taxon>Chromadorea</taxon>
        <taxon>Rhabditida</taxon>
        <taxon>Spirurina</taxon>
        <taxon>Ascaridomorpha</taxon>
        <taxon>Ascaridoidea</taxon>
        <taxon>Ascarididae</taxon>
        <taxon>Ascaris</taxon>
    </lineage>
</organism>
<reference evidence="2" key="1">
    <citation type="submission" date="2023-03" db="UniProtKB">
        <authorList>
            <consortium name="WormBaseParasite"/>
        </authorList>
    </citation>
    <scope>IDENTIFICATION</scope>
</reference>
<dbReference type="AlphaFoldDB" id="A0A9J2PCJ9"/>
<dbReference type="Proteomes" id="UP000036681">
    <property type="component" value="Unplaced"/>
</dbReference>
<accession>A0A9J2PCJ9</accession>
<evidence type="ECO:0000313" key="2">
    <source>
        <dbReference type="WBParaSite" id="ALUE_0000743101-mRNA-1"/>
    </source>
</evidence>
<keyword evidence="1" id="KW-1185">Reference proteome</keyword>
<protein>
    <submittedName>
        <fullName evidence="2">Uncharacterized protein</fullName>
    </submittedName>
</protein>